<feature type="region of interest" description="Disordered" evidence="1">
    <location>
        <begin position="1"/>
        <end position="101"/>
    </location>
</feature>
<dbReference type="AlphaFoldDB" id="A0A7U2HX50"/>
<dbReference type="PIRSF" id="PIRSF002590">
    <property type="entry name" value="HSP9/HSP12_fun"/>
    <property type="match status" value="1"/>
</dbReference>
<organism evidence="2 3">
    <name type="scientific">Phaeosphaeria nodorum (strain SN15 / ATCC MYA-4574 / FGSC 10173)</name>
    <name type="common">Glume blotch fungus</name>
    <name type="synonym">Parastagonospora nodorum</name>
    <dbReference type="NCBI Taxonomy" id="321614"/>
    <lineage>
        <taxon>Eukaryota</taxon>
        <taxon>Fungi</taxon>
        <taxon>Dikarya</taxon>
        <taxon>Ascomycota</taxon>
        <taxon>Pezizomycotina</taxon>
        <taxon>Dothideomycetes</taxon>
        <taxon>Pleosporomycetidae</taxon>
        <taxon>Pleosporales</taxon>
        <taxon>Pleosporineae</taxon>
        <taxon>Phaeosphaeriaceae</taxon>
        <taxon>Parastagonospora</taxon>
    </lineage>
</organism>
<feature type="compositionally biased region" description="Polar residues" evidence="1">
    <location>
        <begin position="48"/>
        <end position="65"/>
    </location>
</feature>
<dbReference type="EMBL" id="CP069026">
    <property type="protein sequence ID" value="QRC93883.1"/>
    <property type="molecule type" value="Genomic_DNA"/>
</dbReference>
<dbReference type="VEuPathDB" id="FungiDB:JI435_156140"/>
<feature type="compositionally biased region" description="Polar residues" evidence="1">
    <location>
        <begin position="19"/>
        <end position="28"/>
    </location>
</feature>
<keyword evidence="3" id="KW-1185">Reference proteome</keyword>
<dbReference type="Gene3D" id="6.10.280.100">
    <property type="match status" value="1"/>
</dbReference>
<accession>A0A7U2HX50</accession>
<dbReference type="OMA" id="NKGVFQG"/>
<evidence type="ECO:0000313" key="3">
    <source>
        <dbReference type="Proteomes" id="UP000663193"/>
    </source>
</evidence>
<reference evidence="3" key="1">
    <citation type="journal article" date="2021" name="BMC Genomics">
        <title>Chromosome-level genome assembly and manually-curated proteome of model necrotroph Parastagonospora nodorum Sn15 reveals a genome-wide trove of candidate effector homologs, and redundancy of virulence-related functions within an accessory chromosome.</title>
        <authorList>
            <person name="Bertazzoni S."/>
            <person name="Jones D.A.B."/>
            <person name="Phan H.T."/>
            <person name="Tan K.-C."/>
            <person name="Hane J.K."/>
        </authorList>
    </citation>
    <scope>NUCLEOTIDE SEQUENCE [LARGE SCALE GENOMIC DNA]</scope>
    <source>
        <strain evidence="3">SN15 / ATCC MYA-4574 / FGSC 10173)</strain>
    </source>
</reference>
<dbReference type="RefSeq" id="XP_001805759.1">
    <property type="nucleotide sequence ID" value="XM_001805707.1"/>
</dbReference>
<dbReference type="InterPro" id="IPR007250">
    <property type="entry name" value="HSP9_HSP12"/>
</dbReference>
<dbReference type="Proteomes" id="UP000663193">
    <property type="component" value="Chromosome 4"/>
</dbReference>
<name>A0A7U2HX50_PHANO</name>
<evidence type="ECO:0000313" key="2">
    <source>
        <dbReference type="EMBL" id="QRC93883.1"/>
    </source>
</evidence>
<dbReference type="Pfam" id="PF04119">
    <property type="entry name" value="HSP9_HSP12"/>
    <property type="match status" value="1"/>
</dbReference>
<feature type="compositionally biased region" description="Basic and acidic residues" evidence="1">
    <location>
        <begin position="1"/>
        <end position="18"/>
    </location>
</feature>
<protein>
    <recommendedName>
        <fullName evidence="4">Chaperone/heat shock protein Hsp12</fullName>
    </recommendedName>
</protein>
<feature type="compositionally biased region" description="Polar residues" evidence="1">
    <location>
        <begin position="80"/>
        <end position="101"/>
    </location>
</feature>
<sequence>MSDSMRKGLGEQAQEKITPDSQKSTGQKASEGASGLGDKVASAVQPEGQKSTTQKLGDSTRSGGDSAQKEGGSLLGSAQEGLSNAGQTISDTFNSATGNNK</sequence>
<evidence type="ECO:0008006" key="4">
    <source>
        <dbReference type="Google" id="ProtNLM"/>
    </source>
</evidence>
<dbReference type="KEGG" id="pno:SNOG_15614"/>
<dbReference type="OrthoDB" id="2348401at2759"/>
<evidence type="ECO:0000256" key="1">
    <source>
        <dbReference type="SAM" id="MobiDB-lite"/>
    </source>
</evidence>
<gene>
    <name evidence="2" type="ORF">JI435_156140</name>
</gene>
<proteinExistence type="predicted"/>